<gene>
    <name evidence="2" type="ORF">NP165_17545</name>
</gene>
<accession>A0ABY5LMT4</accession>
<dbReference type="RefSeq" id="WP_257085823.1">
    <property type="nucleotide sequence ID" value="NZ_CP102097.1"/>
</dbReference>
<reference evidence="2" key="1">
    <citation type="submission" date="2022-07" db="EMBL/GenBank/DDBJ databases">
        <title>Complete genome of Vibrio japonicus strain JCM 31412T and phylogenomic assessment of the Nereis clade of the genus Vibrio.</title>
        <authorList>
            <person name="Shlafstein M.D."/>
            <person name="Emsley S.A."/>
            <person name="Ushijima B."/>
            <person name="Videau P."/>
            <person name="Saw J.H."/>
        </authorList>
    </citation>
    <scope>NUCLEOTIDE SEQUENCE</scope>
    <source>
        <strain evidence="2">JCM 31412</strain>
    </source>
</reference>
<keyword evidence="3" id="KW-1185">Reference proteome</keyword>
<evidence type="ECO:0000313" key="3">
    <source>
        <dbReference type="Proteomes" id="UP001058602"/>
    </source>
</evidence>
<evidence type="ECO:0000259" key="1">
    <source>
        <dbReference type="Pfam" id="PF19192"/>
    </source>
</evidence>
<name>A0ABY5LMT4_9VIBR</name>
<dbReference type="Proteomes" id="UP001058602">
    <property type="component" value="Chromosome 2"/>
</dbReference>
<dbReference type="InterPro" id="IPR043834">
    <property type="entry name" value="REC"/>
</dbReference>
<evidence type="ECO:0000313" key="2">
    <source>
        <dbReference type="EMBL" id="UUM32103.1"/>
    </source>
</evidence>
<proteinExistence type="predicted"/>
<dbReference type="Pfam" id="PF19192">
    <property type="entry name" value="Response_reg_2"/>
    <property type="match status" value="1"/>
</dbReference>
<protein>
    <submittedName>
        <fullName evidence="2">Response regulator receiver domain</fullName>
    </submittedName>
</protein>
<feature type="domain" description="Response receiver" evidence="1">
    <location>
        <begin position="18"/>
        <end position="189"/>
    </location>
</feature>
<dbReference type="EMBL" id="CP102097">
    <property type="protein sequence ID" value="UUM32103.1"/>
    <property type="molecule type" value="Genomic_DNA"/>
</dbReference>
<organism evidence="2 3">
    <name type="scientific">Vibrio japonicus</name>
    <dbReference type="NCBI Taxonomy" id="1824638"/>
    <lineage>
        <taxon>Bacteria</taxon>
        <taxon>Pseudomonadati</taxon>
        <taxon>Pseudomonadota</taxon>
        <taxon>Gammaproteobacteria</taxon>
        <taxon>Vibrionales</taxon>
        <taxon>Vibrionaceae</taxon>
        <taxon>Vibrio</taxon>
    </lineage>
</organism>
<sequence length="635" mass="72747">MPELYRNKIVEAFRDNAIRSVLLIDDEYLPFENLVATSTSFRDELESISGDVNPTISGKEVVYQAKLSRLRTLLKQASSTLMRSDVAKDFVSFFHQKRLICDVEDRTDSLDKDKVRKSDLIVLDYYLQKPGVTNNPAEYSLKLIDELSESKHMNIVVVYTKENLDDVWFEVAATLRGSYESDIEAFLSDPELYDEWKNNQQDWEGEWAHIVSKGIHEKFLKSEHNLNQLTQGLCDACDDKGYEHPQSKHVEWLLEQAIKPYNKNNCPTSTFEIHGKRKKWLQAGDVFVVFCSKDTGEGDQRRDTTPEEVWELIQETLIDWYPSFYRVVTSELQNQIEDANLSMEKVLAAGNTEQIASLWGVLRVEDSLREQASKELLNNLLNDVVDKIQNSSELLKFITETANSVDDNLPEFISFETNKERHQNYLQNIVESASKNLKVPEEKVTKEFRGQVLHAFNEQLSIEKELPDHISTGVILKDTEEGSYYLCIAPSCNTVPKQTTGEVAKRMKPHRPMRFIRMANVTNKLLDKLKVAHQSDVIFVSDNGERLALGIYESNDVPTIEQGVVVHHDTALIASGETKDVQFLITNPETSLLEVVTRKFKLVAKLRPAFSSRYQNYQIQYEARIGVDLVSANMK</sequence>